<organism evidence="5 6">
    <name type="scientific">Candidatus Merdivivens pullicola</name>
    <dbReference type="NCBI Taxonomy" id="2840872"/>
    <lineage>
        <taxon>Bacteria</taxon>
        <taxon>Pseudomonadati</taxon>
        <taxon>Bacteroidota</taxon>
        <taxon>Bacteroidia</taxon>
        <taxon>Bacteroidales</taxon>
        <taxon>Muribaculaceae</taxon>
        <taxon>Muribaculaceae incertae sedis</taxon>
        <taxon>Candidatus Merdivivens</taxon>
    </lineage>
</organism>
<proteinExistence type="predicted"/>
<reference evidence="5" key="2">
    <citation type="journal article" date="2021" name="PeerJ">
        <title>Extensive microbial diversity within the chicken gut microbiome revealed by metagenomics and culture.</title>
        <authorList>
            <person name="Gilroy R."/>
            <person name="Ravi A."/>
            <person name="Getino M."/>
            <person name="Pursley I."/>
            <person name="Horton D.L."/>
            <person name="Alikhan N.F."/>
            <person name="Baker D."/>
            <person name="Gharbi K."/>
            <person name="Hall N."/>
            <person name="Watson M."/>
            <person name="Adriaenssens E.M."/>
            <person name="Foster-Nyarko E."/>
            <person name="Jarju S."/>
            <person name="Secka A."/>
            <person name="Antonio M."/>
            <person name="Oren A."/>
            <person name="Chaudhuri R.R."/>
            <person name="La Ragione R."/>
            <person name="Hildebrand F."/>
            <person name="Pallen M.J."/>
        </authorList>
    </citation>
    <scope>NUCLEOTIDE SEQUENCE</scope>
    <source>
        <strain evidence="5">B1-8020</strain>
    </source>
</reference>
<dbReference type="SUPFAM" id="SSF53187">
    <property type="entry name" value="Zn-dependent exopeptidases"/>
    <property type="match status" value="1"/>
</dbReference>
<name>A0A9D9IJE2_9BACT</name>
<dbReference type="PANTHER" id="PTHR30404">
    <property type="entry name" value="N-ACETYLMURAMOYL-L-ALANINE AMIDASE"/>
    <property type="match status" value="1"/>
</dbReference>
<comment type="catalytic activity">
    <reaction evidence="1">
        <text>Hydrolyzes the link between N-acetylmuramoyl residues and L-amino acid residues in certain cell-wall glycopeptides.</text>
        <dbReference type="EC" id="3.5.1.28"/>
    </reaction>
</comment>
<dbReference type="GO" id="GO:0008745">
    <property type="term" value="F:N-acetylmuramoyl-L-alanine amidase activity"/>
    <property type="evidence" value="ECO:0007669"/>
    <property type="project" value="UniProtKB-EC"/>
</dbReference>
<dbReference type="Proteomes" id="UP000823604">
    <property type="component" value="Unassembled WGS sequence"/>
</dbReference>
<keyword evidence="3" id="KW-0378">Hydrolase</keyword>
<dbReference type="Pfam" id="PF01520">
    <property type="entry name" value="Amidase_3"/>
    <property type="match status" value="1"/>
</dbReference>
<evidence type="ECO:0000256" key="2">
    <source>
        <dbReference type="ARBA" id="ARBA00011901"/>
    </source>
</evidence>
<dbReference type="PANTHER" id="PTHR30404:SF0">
    <property type="entry name" value="N-ACETYLMURAMOYL-L-ALANINE AMIDASE AMIC"/>
    <property type="match status" value="1"/>
</dbReference>
<accession>A0A9D9IJE2</accession>
<evidence type="ECO:0000256" key="1">
    <source>
        <dbReference type="ARBA" id="ARBA00001561"/>
    </source>
</evidence>
<feature type="domain" description="MurNAc-LAA" evidence="4">
    <location>
        <begin position="80"/>
        <end position="244"/>
    </location>
</feature>
<dbReference type="SMART" id="SM00646">
    <property type="entry name" value="Ami_3"/>
    <property type="match status" value="1"/>
</dbReference>
<reference evidence="5" key="1">
    <citation type="submission" date="2020-10" db="EMBL/GenBank/DDBJ databases">
        <authorList>
            <person name="Gilroy R."/>
        </authorList>
    </citation>
    <scope>NUCLEOTIDE SEQUENCE</scope>
    <source>
        <strain evidence="5">B1-8020</strain>
    </source>
</reference>
<evidence type="ECO:0000313" key="6">
    <source>
        <dbReference type="Proteomes" id="UP000823604"/>
    </source>
</evidence>
<protein>
    <recommendedName>
        <fullName evidence="2">N-acetylmuramoyl-L-alanine amidase</fullName>
        <ecNumber evidence="2">3.5.1.28</ecNumber>
    </recommendedName>
</protein>
<dbReference type="Gene3D" id="3.40.630.40">
    <property type="entry name" value="Zn-dependent exopeptidases"/>
    <property type="match status" value="1"/>
</dbReference>
<evidence type="ECO:0000259" key="4">
    <source>
        <dbReference type="SMART" id="SM00646"/>
    </source>
</evidence>
<dbReference type="FunFam" id="3.40.630.40:FF:000005">
    <property type="entry name" value="N-acetylmuramoyl-L-alanine amidase (AmiA)"/>
    <property type="match status" value="1"/>
</dbReference>
<evidence type="ECO:0000313" key="5">
    <source>
        <dbReference type="EMBL" id="MBO8472888.1"/>
    </source>
</evidence>
<dbReference type="InterPro" id="IPR002508">
    <property type="entry name" value="MurNAc-LAA_cat"/>
</dbReference>
<dbReference type="InterPro" id="IPR050695">
    <property type="entry name" value="N-acetylmuramoyl_amidase_3"/>
</dbReference>
<dbReference type="CDD" id="cd02696">
    <property type="entry name" value="MurNAc-LAA"/>
    <property type="match status" value="1"/>
</dbReference>
<dbReference type="EC" id="3.5.1.28" evidence="2"/>
<dbReference type="GO" id="GO:0009253">
    <property type="term" value="P:peptidoglycan catabolic process"/>
    <property type="evidence" value="ECO:0007669"/>
    <property type="project" value="InterPro"/>
</dbReference>
<gene>
    <name evidence="5" type="ORF">IAB81_04595</name>
</gene>
<dbReference type="GO" id="GO:0030288">
    <property type="term" value="C:outer membrane-bounded periplasmic space"/>
    <property type="evidence" value="ECO:0007669"/>
    <property type="project" value="TreeGrafter"/>
</dbReference>
<sequence length="351" mass="38904">MPFLCHAEPESKVRLKTVVLDPGHGGHDPGCQSRDGKTKEKNLVLSISRLVGNKIKAAFPDVKVIYTRTTDVFIPLNERAEIANRNKADLFISIHINAFDTGSPSGTSAHVLGPSSNKNRDTFSENMELCRRENSVILLEDDYTTTYQGFNPNDPESYIIFNLLQNAHLQQSLQFAELVQNRMGEGPIKKNRGISRDPFLVLCRTAMPSVLLELGFISNSSDLSVLRSKSGQEKLADNVFEAFCEYKKIYEESGISEDESENIPSGPSVASDDGGARYGVQIFALSRVLNDGDAAFKGLSCERYRSGRIYKYVAGDCGSLAEAKAFLRRVREKFPDAYIVKVEDGEVFPVN</sequence>
<evidence type="ECO:0000256" key="3">
    <source>
        <dbReference type="ARBA" id="ARBA00022801"/>
    </source>
</evidence>
<dbReference type="AlphaFoldDB" id="A0A9D9IJE2"/>
<dbReference type="EMBL" id="JADIMA010000040">
    <property type="protein sequence ID" value="MBO8472888.1"/>
    <property type="molecule type" value="Genomic_DNA"/>
</dbReference>
<comment type="caution">
    <text evidence="5">The sequence shown here is derived from an EMBL/GenBank/DDBJ whole genome shotgun (WGS) entry which is preliminary data.</text>
</comment>